<sequence length="365" mass="39444">MPISTIPTALLTRLVLLAAMLVGTAHGAAQPVTAVQVDKGSFNPGAGESVTLGFRLEQPADARIQVYDPDGGLIRTLPVPAGPDGSDQRVTWDGRDDSGKAVPDEAYTFVIETAAGAVYDPTTFSGGEVADLTDLTFGDSGAVGYRLPAPARVLIRLGVHNGPMYRTLVDWKPRPAGSVTEQWDGFDLDQIVKLRGHKDLSALVTYATLPEATVIAYGNAAETYRAYKLGRGKDRPVKPERPPAADATQRFRPESLVPPAWARAPDVMLSFPDFPAPDAVPTAKRTVAVRIEVAAEDKPRLLGDQFEVLLFVDSQFFAEAERGYLPLNWTWELTQFPPGEHVLTVNISSFRGQVGVASRKILVEK</sequence>
<organism evidence="3 4">
    <name type="scientific">Candidatus Thiodictyon syntrophicum</name>
    <dbReference type="NCBI Taxonomy" id="1166950"/>
    <lineage>
        <taxon>Bacteria</taxon>
        <taxon>Pseudomonadati</taxon>
        <taxon>Pseudomonadota</taxon>
        <taxon>Gammaproteobacteria</taxon>
        <taxon>Chromatiales</taxon>
        <taxon>Chromatiaceae</taxon>
        <taxon>Thiodictyon</taxon>
    </lineage>
</organism>
<evidence type="ECO:0000313" key="4">
    <source>
        <dbReference type="Proteomes" id="UP000232638"/>
    </source>
</evidence>
<feature type="signal peptide" evidence="1">
    <location>
        <begin position="1"/>
        <end position="27"/>
    </location>
</feature>
<proteinExistence type="predicted"/>
<keyword evidence="3" id="KW-0614">Plasmid</keyword>
<dbReference type="Gene3D" id="2.60.40.4070">
    <property type="match status" value="1"/>
</dbReference>
<reference evidence="3 4" key="1">
    <citation type="submission" date="2017-03" db="EMBL/GenBank/DDBJ databases">
        <title>Complete genome sequence of Candidatus 'Thiodictyon syntrophicum' sp. nov. strain Cad16T, a photolithoautotroph purple sulfur bacterium isolated from an alpine meromictic lake.</title>
        <authorList>
            <person name="Luedin S.M."/>
            <person name="Pothier J.F."/>
            <person name="Danza F."/>
            <person name="Storelli N."/>
            <person name="Wittwer M."/>
            <person name="Tonolla M."/>
        </authorList>
    </citation>
    <scope>NUCLEOTIDE SEQUENCE [LARGE SCALE GENOMIC DNA]</scope>
    <source>
        <strain evidence="3 4">Cad16T</strain>
        <plasmid evidence="4">Plasmid pts485</plasmid>
    </source>
</reference>
<dbReference type="Proteomes" id="UP000232638">
    <property type="component" value="Plasmid pTs485"/>
</dbReference>
<dbReference type="EMBL" id="CP020372">
    <property type="protein sequence ID" value="AUB85541.1"/>
    <property type="molecule type" value="Genomic_DNA"/>
</dbReference>
<geneLocation type="plasmid" evidence="4">
    <name>pts485</name>
</geneLocation>
<dbReference type="Pfam" id="PF13860">
    <property type="entry name" value="FlgD_ig"/>
    <property type="match status" value="1"/>
</dbReference>
<dbReference type="RefSeq" id="WP_100923161.1">
    <property type="nucleotide sequence ID" value="NZ_CP020372.1"/>
</dbReference>
<evidence type="ECO:0000256" key="1">
    <source>
        <dbReference type="SAM" id="SignalP"/>
    </source>
</evidence>
<feature type="chain" id="PRO_5014966228" description="FlgD/Vpr Ig-like domain-containing protein" evidence="1">
    <location>
        <begin position="28"/>
        <end position="365"/>
    </location>
</feature>
<accession>A0A2K8UK58</accession>
<gene>
    <name evidence="3" type="ORF">THSYN_32015</name>
</gene>
<dbReference type="AlphaFoldDB" id="A0A2K8UK58"/>
<protein>
    <recommendedName>
        <fullName evidence="2">FlgD/Vpr Ig-like domain-containing protein</fullName>
    </recommendedName>
</protein>
<dbReference type="OrthoDB" id="5761312at2"/>
<dbReference type="InterPro" id="IPR025965">
    <property type="entry name" value="FlgD/Vpr_Ig-like"/>
</dbReference>
<evidence type="ECO:0000313" key="3">
    <source>
        <dbReference type="EMBL" id="AUB85541.1"/>
    </source>
</evidence>
<dbReference type="KEGG" id="tsy:THSYN_32015"/>
<name>A0A2K8UK58_9GAMM</name>
<feature type="domain" description="FlgD/Vpr Ig-like" evidence="2">
    <location>
        <begin position="47"/>
        <end position="114"/>
    </location>
</feature>
<evidence type="ECO:0000259" key="2">
    <source>
        <dbReference type="Pfam" id="PF13860"/>
    </source>
</evidence>
<keyword evidence="4" id="KW-1185">Reference proteome</keyword>
<keyword evidence="1" id="KW-0732">Signal</keyword>